<feature type="domain" description="DUF6385" evidence="1">
    <location>
        <begin position="118"/>
        <end position="199"/>
    </location>
</feature>
<proteinExistence type="predicted"/>
<sequence length="206" mass="23498">MKKKRWLYHPAKTFMSLPNLRQAAVIKSKKSNPLQVKRLRTKNVRKIKLGKIKSPKIPWQIKTKIIKTGKIKASKINSDTLRADNLKIQGGIPCLTFTELKFKGLIAGDEFQSIPSQNTSLKTTVTYMVANRSKNTKIEAQIEISPNNSDFFLDTFPITIEPGKNHVFVPLRFSKFTRVSFRSIEKGNTAKIDIFFQAQEQSSKKT</sequence>
<accession>A0ABV9PYC2</accession>
<protein>
    <submittedName>
        <fullName evidence="2">DUF6385 domain-containing protein</fullName>
    </submittedName>
</protein>
<evidence type="ECO:0000313" key="3">
    <source>
        <dbReference type="Proteomes" id="UP001596002"/>
    </source>
</evidence>
<name>A0ABV9PYC2_9BACL</name>
<organism evidence="2 3">
    <name type="scientific">Effusibacillus consociatus</name>
    <dbReference type="NCBI Taxonomy" id="1117041"/>
    <lineage>
        <taxon>Bacteria</taxon>
        <taxon>Bacillati</taxon>
        <taxon>Bacillota</taxon>
        <taxon>Bacilli</taxon>
        <taxon>Bacillales</taxon>
        <taxon>Alicyclobacillaceae</taxon>
        <taxon>Effusibacillus</taxon>
    </lineage>
</organism>
<evidence type="ECO:0000259" key="1">
    <source>
        <dbReference type="Pfam" id="PF19912"/>
    </source>
</evidence>
<comment type="caution">
    <text evidence="2">The sequence shown here is derived from an EMBL/GenBank/DDBJ whole genome shotgun (WGS) entry which is preliminary data.</text>
</comment>
<dbReference type="Proteomes" id="UP001596002">
    <property type="component" value="Unassembled WGS sequence"/>
</dbReference>
<dbReference type="Pfam" id="PF19912">
    <property type="entry name" value="DUF6385"/>
    <property type="match status" value="1"/>
</dbReference>
<gene>
    <name evidence="2" type="ORF">ACFO8Q_07885</name>
</gene>
<dbReference type="RefSeq" id="WP_380025201.1">
    <property type="nucleotide sequence ID" value="NZ_JBHSHC010000052.1"/>
</dbReference>
<evidence type="ECO:0000313" key="2">
    <source>
        <dbReference type="EMBL" id="MFC4767281.1"/>
    </source>
</evidence>
<dbReference type="EMBL" id="JBHSHC010000052">
    <property type="protein sequence ID" value="MFC4767281.1"/>
    <property type="molecule type" value="Genomic_DNA"/>
</dbReference>
<reference evidence="3" key="1">
    <citation type="journal article" date="2019" name="Int. J. Syst. Evol. Microbiol.">
        <title>The Global Catalogue of Microorganisms (GCM) 10K type strain sequencing project: providing services to taxonomists for standard genome sequencing and annotation.</title>
        <authorList>
            <consortium name="The Broad Institute Genomics Platform"/>
            <consortium name="The Broad Institute Genome Sequencing Center for Infectious Disease"/>
            <person name="Wu L."/>
            <person name="Ma J."/>
        </authorList>
    </citation>
    <scope>NUCLEOTIDE SEQUENCE [LARGE SCALE GENOMIC DNA]</scope>
    <source>
        <strain evidence="3">WYCCWR 12678</strain>
    </source>
</reference>
<dbReference type="InterPro" id="IPR045965">
    <property type="entry name" value="DUF6385"/>
</dbReference>
<keyword evidence="3" id="KW-1185">Reference proteome</keyword>